<feature type="transmembrane region" description="Helical" evidence="1">
    <location>
        <begin position="42"/>
        <end position="60"/>
    </location>
</feature>
<sequence length="82" mass="9022">MTALGTFVLALTGILLMAMLDTLVYQESLFRALMGLLPDSTRGPLAMIIAALLIALWADLKQTGWMKKAMARLSGWKNAWKP</sequence>
<evidence type="ECO:0000256" key="1">
    <source>
        <dbReference type="SAM" id="Phobius"/>
    </source>
</evidence>
<name>A0A7W5AYJ7_9BACL</name>
<dbReference type="AlphaFoldDB" id="A0A7W5AYJ7"/>
<keyword evidence="3" id="KW-1185">Reference proteome</keyword>
<accession>A0A7W5AYJ7</accession>
<protein>
    <submittedName>
        <fullName evidence="2">Uncharacterized protein</fullName>
    </submittedName>
</protein>
<reference evidence="2 3" key="1">
    <citation type="submission" date="2020-08" db="EMBL/GenBank/DDBJ databases">
        <title>Genomic Encyclopedia of Type Strains, Phase III (KMG-III): the genomes of soil and plant-associated and newly described type strains.</title>
        <authorList>
            <person name="Whitman W."/>
        </authorList>
    </citation>
    <scope>NUCLEOTIDE SEQUENCE [LARGE SCALE GENOMIC DNA]</scope>
    <source>
        <strain evidence="2 3">CECT 5862</strain>
    </source>
</reference>
<organism evidence="2 3">
    <name type="scientific">Paenibacillus phyllosphaerae</name>
    <dbReference type="NCBI Taxonomy" id="274593"/>
    <lineage>
        <taxon>Bacteria</taxon>
        <taxon>Bacillati</taxon>
        <taxon>Bacillota</taxon>
        <taxon>Bacilli</taxon>
        <taxon>Bacillales</taxon>
        <taxon>Paenibacillaceae</taxon>
        <taxon>Paenibacillus</taxon>
    </lineage>
</organism>
<keyword evidence="1" id="KW-0812">Transmembrane</keyword>
<evidence type="ECO:0000313" key="2">
    <source>
        <dbReference type="EMBL" id="MBB3111097.1"/>
    </source>
</evidence>
<keyword evidence="1" id="KW-1133">Transmembrane helix</keyword>
<proteinExistence type="predicted"/>
<dbReference type="Proteomes" id="UP000570361">
    <property type="component" value="Unassembled WGS sequence"/>
</dbReference>
<gene>
    <name evidence="2" type="ORF">FHS18_003165</name>
</gene>
<dbReference type="RefSeq" id="WP_183600970.1">
    <property type="nucleotide sequence ID" value="NZ_JACHXK010000006.1"/>
</dbReference>
<keyword evidence="1" id="KW-0472">Membrane</keyword>
<evidence type="ECO:0000313" key="3">
    <source>
        <dbReference type="Proteomes" id="UP000570361"/>
    </source>
</evidence>
<dbReference type="EMBL" id="JACHXK010000006">
    <property type="protein sequence ID" value="MBB3111097.1"/>
    <property type="molecule type" value="Genomic_DNA"/>
</dbReference>
<comment type="caution">
    <text evidence="2">The sequence shown here is derived from an EMBL/GenBank/DDBJ whole genome shotgun (WGS) entry which is preliminary data.</text>
</comment>